<dbReference type="InterPro" id="IPR002048">
    <property type="entry name" value="EF_hand_dom"/>
</dbReference>
<evidence type="ECO:0000256" key="6">
    <source>
        <dbReference type="ARBA" id="ARBA00023180"/>
    </source>
</evidence>
<dbReference type="AlphaFoldDB" id="A0AAD5WKN1"/>
<comment type="subcellular location">
    <subcellularLocation>
        <location evidence="1">Secreted</location>
    </subcellularLocation>
</comment>
<dbReference type="PROSITE" id="PS00018">
    <property type="entry name" value="EF_HAND_1"/>
    <property type="match status" value="1"/>
</dbReference>
<evidence type="ECO:0000256" key="2">
    <source>
        <dbReference type="ARBA" id="ARBA00022525"/>
    </source>
</evidence>
<dbReference type="InterPro" id="IPR011992">
    <property type="entry name" value="EF-hand-dom_pair"/>
</dbReference>
<dbReference type="InterPro" id="IPR019577">
    <property type="entry name" value="SPARC/Testican_Ca-bd-dom"/>
</dbReference>
<dbReference type="GO" id="GO:0030198">
    <property type="term" value="P:extracellular matrix organization"/>
    <property type="evidence" value="ECO:0007669"/>
    <property type="project" value="TreeGrafter"/>
</dbReference>
<evidence type="ECO:0000313" key="10">
    <source>
        <dbReference type="EMBL" id="KAJ1373235.1"/>
    </source>
</evidence>
<dbReference type="Gene3D" id="4.10.800.10">
    <property type="entry name" value="Thyroglobulin type-1"/>
    <property type="match status" value="1"/>
</dbReference>
<dbReference type="GO" id="GO:0050840">
    <property type="term" value="F:extracellular matrix binding"/>
    <property type="evidence" value="ECO:0007669"/>
    <property type="project" value="TreeGrafter"/>
</dbReference>
<dbReference type="CDD" id="cd00191">
    <property type="entry name" value="TY"/>
    <property type="match status" value="1"/>
</dbReference>
<evidence type="ECO:0000256" key="3">
    <source>
        <dbReference type="ARBA" id="ARBA00022737"/>
    </source>
</evidence>
<evidence type="ECO:0000256" key="5">
    <source>
        <dbReference type="ARBA" id="ARBA00023157"/>
    </source>
</evidence>
<keyword evidence="5 7" id="KW-1015">Disulfide bond</keyword>
<keyword evidence="11" id="KW-1185">Reference proteome</keyword>
<dbReference type="InterPro" id="IPR051950">
    <property type="entry name" value="Dev_reg/Prot_inhib"/>
</dbReference>
<dbReference type="PANTHER" id="PTHR12352">
    <property type="entry name" value="SECRETED MODULAR CALCIUM-BINDING PROTEIN"/>
    <property type="match status" value="1"/>
</dbReference>
<dbReference type="SUPFAM" id="SSF57610">
    <property type="entry name" value="Thyroglobulin type-1 domain"/>
    <property type="match status" value="1"/>
</dbReference>
<comment type="caution">
    <text evidence="10">The sequence shown here is derived from an EMBL/GenBank/DDBJ whole genome shotgun (WGS) entry which is preliminary data.</text>
</comment>
<keyword evidence="2" id="KW-0964">Secreted</keyword>
<dbReference type="InterPro" id="IPR036857">
    <property type="entry name" value="Thyroglobulin_1_sf"/>
</dbReference>
<feature type="domain" description="Thyroglobulin type-1" evidence="9">
    <location>
        <begin position="1"/>
        <end position="35"/>
    </location>
</feature>
<dbReference type="GO" id="GO:0008201">
    <property type="term" value="F:heparin binding"/>
    <property type="evidence" value="ECO:0007669"/>
    <property type="project" value="TreeGrafter"/>
</dbReference>
<evidence type="ECO:0000313" key="11">
    <source>
        <dbReference type="Proteomes" id="UP001196413"/>
    </source>
</evidence>
<dbReference type="Pfam" id="PF00086">
    <property type="entry name" value="Thyroglobulin_1"/>
    <property type="match status" value="1"/>
</dbReference>
<dbReference type="InterPro" id="IPR018247">
    <property type="entry name" value="EF_Hand_1_Ca_BS"/>
</dbReference>
<dbReference type="InterPro" id="IPR000716">
    <property type="entry name" value="Thyroglobulin_1"/>
</dbReference>
<dbReference type="GO" id="GO:0005604">
    <property type="term" value="C:basement membrane"/>
    <property type="evidence" value="ECO:0007669"/>
    <property type="project" value="TreeGrafter"/>
</dbReference>
<gene>
    <name evidence="10" type="ORF">KIN20_035595</name>
</gene>
<dbReference type="EMBL" id="JAHQIW010007239">
    <property type="protein sequence ID" value="KAJ1373235.1"/>
    <property type="molecule type" value="Genomic_DNA"/>
</dbReference>
<organism evidence="10 11">
    <name type="scientific">Parelaphostrongylus tenuis</name>
    <name type="common">Meningeal worm</name>
    <dbReference type="NCBI Taxonomy" id="148309"/>
    <lineage>
        <taxon>Eukaryota</taxon>
        <taxon>Metazoa</taxon>
        <taxon>Ecdysozoa</taxon>
        <taxon>Nematoda</taxon>
        <taxon>Chromadorea</taxon>
        <taxon>Rhabditida</taxon>
        <taxon>Rhabditina</taxon>
        <taxon>Rhabditomorpha</taxon>
        <taxon>Strongyloidea</taxon>
        <taxon>Metastrongylidae</taxon>
        <taxon>Parelaphostrongylus</taxon>
    </lineage>
</organism>
<dbReference type="GO" id="GO:0005615">
    <property type="term" value="C:extracellular space"/>
    <property type="evidence" value="ECO:0007669"/>
    <property type="project" value="TreeGrafter"/>
</dbReference>
<keyword evidence="4" id="KW-0106">Calcium</keyword>
<reference evidence="10" key="1">
    <citation type="submission" date="2021-06" db="EMBL/GenBank/DDBJ databases">
        <title>Parelaphostrongylus tenuis whole genome reference sequence.</title>
        <authorList>
            <person name="Garwood T.J."/>
            <person name="Larsen P.A."/>
            <person name="Fountain-Jones N.M."/>
            <person name="Garbe J.R."/>
            <person name="Macchietto M.G."/>
            <person name="Kania S.A."/>
            <person name="Gerhold R.W."/>
            <person name="Richards J.E."/>
            <person name="Wolf T.M."/>
        </authorList>
    </citation>
    <scope>NUCLEOTIDE SEQUENCE</scope>
    <source>
        <strain evidence="10">MNPRO001-30</strain>
        <tissue evidence="10">Meninges</tissue>
    </source>
</reference>
<dbReference type="PROSITE" id="PS50222">
    <property type="entry name" value="EF_HAND_2"/>
    <property type="match status" value="1"/>
</dbReference>
<evidence type="ECO:0000259" key="8">
    <source>
        <dbReference type="PROSITE" id="PS50222"/>
    </source>
</evidence>
<dbReference type="Pfam" id="PF10591">
    <property type="entry name" value="SPARC_Ca_bdg"/>
    <property type="match status" value="1"/>
</dbReference>
<protein>
    <submittedName>
        <fullName evidence="10">Uncharacterized protein</fullName>
    </submittedName>
</protein>
<accession>A0AAD5WKN1</accession>
<dbReference type="Proteomes" id="UP001196413">
    <property type="component" value="Unassembled WGS sequence"/>
</dbReference>
<dbReference type="GO" id="GO:0005509">
    <property type="term" value="F:calcium ion binding"/>
    <property type="evidence" value="ECO:0007669"/>
    <property type="project" value="InterPro"/>
</dbReference>
<dbReference type="SUPFAM" id="SSF47473">
    <property type="entry name" value="EF-hand"/>
    <property type="match status" value="1"/>
</dbReference>
<evidence type="ECO:0000256" key="4">
    <source>
        <dbReference type="ARBA" id="ARBA00022837"/>
    </source>
</evidence>
<dbReference type="PANTHER" id="PTHR12352:SF30">
    <property type="entry name" value="FI05255P"/>
    <property type="match status" value="1"/>
</dbReference>
<feature type="disulfide bond" evidence="7">
    <location>
        <begin position="5"/>
        <end position="12"/>
    </location>
</feature>
<comment type="caution">
    <text evidence="7">Lacks conserved residue(s) required for the propagation of feature annotation.</text>
</comment>
<dbReference type="Gene3D" id="1.10.238.10">
    <property type="entry name" value="EF-hand"/>
    <property type="match status" value="1"/>
</dbReference>
<feature type="domain" description="EF-hand" evidence="8">
    <location>
        <begin position="120"/>
        <end position="155"/>
    </location>
</feature>
<evidence type="ECO:0000256" key="1">
    <source>
        <dbReference type="ARBA" id="ARBA00004613"/>
    </source>
</evidence>
<dbReference type="PROSITE" id="PS51162">
    <property type="entry name" value="THYROGLOBULIN_1_2"/>
    <property type="match status" value="1"/>
</dbReference>
<proteinExistence type="predicted"/>
<keyword evidence="3" id="KW-0677">Repeat</keyword>
<evidence type="ECO:0000256" key="7">
    <source>
        <dbReference type="PROSITE-ProRule" id="PRU00500"/>
    </source>
</evidence>
<sequence length="174" mass="20238">MAVQCLETLKYCWCVHTDTGEPIPGTSLLNAKPHCEEKKPHQKPKKHRKRCLGRKRLRFLRRLISAIKAEMIMTGNTVAKNIGRDAAVKWKFGQLDVNENQVLERNEWKSYKYGLIQWKKVKHCSRNLFKICDTDSNSRLTTEEWKNCITPAVSETPAIRPDQLNPFLYILKAD</sequence>
<name>A0AAD5WKN1_PARTN</name>
<evidence type="ECO:0000259" key="9">
    <source>
        <dbReference type="PROSITE" id="PS51162"/>
    </source>
</evidence>
<keyword evidence="6" id="KW-0325">Glycoprotein</keyword>